<dbReference type="Proteomes" id="UP000249661">
    <property type="component" value="Unassembled WGS sequence"/>
</dbReference>
<dbReference type="EMBL" id="KZ824933">
    <property type="protein sequence ID" value="RAH75459.1"/>
    <property type="molecule type" value="Genomic_DNA"/>
</dbReference>
<evidence type="ECO:0000313" key="2">
    <source>
        <dbReference type="Proteomes" id="UP000249661"/>
    </source>
</evidence>
<gene>
    <name evidence="1" type="ORF">BO66DRAFT_338818</name>
</gene>
<keyword evidence="1" id="KW-0670">Pyruvate</keyword>
<keyword evidence="2" id="KW-1185">Reference proteome</keyword>
<reference evidence="1" key="1">
    <citation type="submission" date="2018-02" db="EMBL/GenBank/DDBJ databases">
        <title>The genomes of Aspergillus section Nigri reveals drivers in fungal speciation.</title>
        <authorList>
            <consortium name="DOE Joint Genome Institute"/>
            <person name="Vesth T.C."/>
            <person name="Nybo J."/>
            <person name="Theobald S."/>
            <person name="Brandl J."/>
            <person name="Frisvad J.C."/>
            <person name="Nielsen K.F."/>
            <person name="Lyhne E.K."/>
            <person name="Kogle M.E."/>
            <person name="Kuo A."/>
            <person name="Riley R."/>
            <person name="Clum A."/>
            <person name="Nolan M."/>
            <person name="Lipzen A."/>
            <person name="Salamov A."/>
            <person name="Henrissat B."/>
            <person name="Wiebenga A."/>
            <person name="De vries R.P."/>
            <person name="Grigoriev I.V."/>
            <person name="Mortensen U.H."/>
            <person name="Andersen M.R."/>
            <person name="Baker S.E."/>
        </authorList>
    </citation>
    <scope>NUCLEOTIDE SEQUENCE</scope>
    <source>
        <strain evidence="1">CBS 121060</strain>
    </source>
</reference>
<proteinExistence type="predicted"/>
<evidence type="ECO:0000313" key="1">
    <source>
        <dbReference type="EMBL" id="RAH75459.1"/>
    </source>
</evidence>
<protein>
    <submittedName>
        <fullName evidence="1">Pyruvate dehydrogenase</fullName>
    </submittedName>
</protein>
<name>A0ACD1HNL6_9EURO</name>
<organism evidence="1 2">
    <name type="scientific">Aspergillus aculeatinus CBS 121060</name>
    <dbReference type="NCBI Taxonomy" id="1448322"/>
    <lineage>
        <taxon>Eukaryota</taxon>
        <taxon>Fungi</taxon>
        <taxon>Dikarya</taxon>
        <taxon>Ascomycota</taxon>
        <taxon>Pezizomycotina</taxon>
        <taxon>Eurotiomycetes</taxon>
        <taxon>Eurotiomycetidae</taxon>
        <taxon>Eurotiales</taxon>
        <taxon>Aspergillaceae</taxon>
        <taxon>Aspergillus</taxon>
        <taxon>Aspergillus subgen. Circumdati</taxon>
    </lineage>
</organism>
<accession>A0ACD1HNL6</accession>
<sequence>MLPQCGIRSSLGRAARNPVFRQQIKKFHYAKRFPATQLRYLTATGLAATSGLYWWWSSSANRDGVPLPDEEPAQNLVVQPPFSHEEVTRTLSKDSYSFSVRDVPGIDRHDGAQLASNSPCEDRLTYAKFPSPWHSDKEPWMAWAVFDGHAGWQTAELLKNQLVPSVRHSLSQVTPITDGNQSVAGVDTVPCAISNAFVNLDDAIFKTAMEASQSNEPLHQRVRDLLPAFAGSCALLSIFDPDTRALHVACTGDSRAVLGRQQPDGRWETIPLSIDQTGSNEEEIARIYSEHPGEEDIVQGGRVLGLMASRAFGDCRWKWPVEFQQEIRQRFYGPAPLTPRYDIRTPPYVTAQPVVTTVNIDPTQPSFLIMATDGLWDMLSSQQAVDLVGKWLSGGVETGKGSATSPAASDKPFDFGHFWEGVNWKFVEGRTTVQDDNVAVHLVRNCLGGSDLELLEGRLAFDPPFSRTLRDDITVQVVFFGVPNLKNKDEN</sequence>